<gene>
    <name evidence="1" type="ORF">IC621_03015</name>
</gene>
<sequence>MTKLNWRKSEVISFIEDCLSENTATEEMEEVYYNLKWNGKVNRKSAEWKSVIREMKRLHNEGC</sequence>
<comment type="caution">
    <text evidence="1">The sequence shown here is derived from an EMBL/GenBank/DDBJ whole genome shotgun (WGS) entry which is preliminary data.</text>
</comment>
<reference evidence="1" key="1">
    <citation type="submission" date="2020-09" db="EMBL/GenBank/DDBJ databases">
        <title>A novel bacterium of genus Bacillus, isolated from South China Sea.</title>
        <authorList>
            <person name="Huang H."/>
            <person name="Mo K."/>
            <person name="Hu Y."/>
        </authorList>
    </citation>
    <scope>NUCLEOTIDE SEQUENCE</scope>
    <source>
        <strain evidence="1">IB182487</strain>
    </source>
</reference>
<keyword evidence="2" id="KW-1185">Reference proteome</keyword>
<accession>A0A926N865</accession>
<dbReference type="RefSeq" id="WP_191155572.1">
    <property type="nucleotide sequence ID" value="NZ_JACXAI010000002.1"/>
</dbReference>
<evidence type="ECO:0000313" key="1">
    <source>
        <dbReference type="EMBL" id="MBD1379192.1"/>
    </source>
</evidence>
<dbReference type="AlphaFoldDB" id="A0A926N865"/>
<dbReference type="Proteomes" id="UP000626844">
    <property type="component" value="Unassembled WGS sequence"/>
</dbReference>
<protein>
    <submittedName>
        <fullName evidence="1">Uncharacterized protein</fullName>
    </submittedName>
</protein>
<evidence type="ECO:0000313" key="2">
    <source>
        <dbReference type="Proteomes" id="UP000626844"/>
    </source>
</evidence>
<proteinExistence type="predicted"/>
<dbReference type="EMBL" id="JACXAI010000002">
    <property type="protein sequence ID" value="MBD1379192.1"/>
    <property type="molecule type" value="Genomic_DNA"/>
</dbReference>
<name>A0A926N865_9BACI</name>
<organism evidence="1 2">
    <name type="scientific">Metabacillus arenae</name>
    <dbReference type="NCBI Taxonomy" id="2771434"/>
    <lineage>
        <taxon>Bacteria</taxon>
        <taxon>Bacillati</taxon>
        <taxon>Bacillota</taxon>
        <taxon>Bacilli</taxon>
        <taxon>Bacillales</taxon>
        <taxon>Bacillaceae</taxon>
        <taxon>Metabacillus</taxon>
    </lineage>
</organism>